<feature type="compositionally biased region" description="Pro residues" evidence="1">
    <location>
        <begin position="454"/>
        <end position="466"/>
    </location>
</feature>
<sequence>MTTTPNIQPLTAPAGANSGSTSLSDALASFAQHQDDSDDEGGYLSAADDGDDSDDEEDKETRRQMEEEGAANAIAKLGEKKEPIPEEIRALYKQPYAIARKWWDDPVLPESKAAILTSCNAKITKINEDFNLRVSQEDKDRLAEDFEKRWPGILEGLKTEDAMQDQSDEELHVTYLKQEIQQKLCRYPDQDWFPTVFIMDNILGFNHQYREFMALSSNNPERTVKAKGLLGAAVIFQTSLQSTYQIDYKLISSPTVMRALGRIVKENPENKAAFEEFTATLIALLPQQSMVLASARHNVKDFVELCTPGTKLTTDEFKRLKGAIKTFDEKNKELEVVNNELAVRLTEHALPMGTMKALVRLKDPARIENTVDVTKRLKTLQASWKFAQETEFADLIDLPGRPLILTDAQRKAKEDFFIESVIVDDPEITKPGKALGNPALNTSQSTQQSGVKVAPPPFMPPGPDPPTSQKASKSTNGSGIDLSFLVLDPDDGSVELSAYVNGKTEFGTVDAIRASQTENARHSRFIISCGTKSTPFYRVKKGCDLAPGGAEQLQEDLKHLSSVHNFTERRRAQKAGQAIEKFGPCCELPTSSGTMTKGGKSRRPDLYVRIQYSQDVSKNSLAKTNGFNHVEWLTRTECIRLVGAKWFAQREATMIAKYRSHLIYFDGCIKYNVHPDTKMELTQQDLEECPWWGTKSPKQSATIQIKKEDETDDYIEGQNMDGVEEL</sequence>
<feature type="compositionally biased region" description="Polar residues" evidence="1">
    <location>
        <begin position="467"/>
        <end position="476"/>
    </location>
</feature>
<evidence type="ECO:0000313" key="2">
    <source>
        <dbReference type="EMBL" id="ORX93634.1"/>
    </source>
</evidence>
<feature type="compositionally biased region" description="Polar residues" evidence="1">
    <location>
        <begin position="439"/>
        <end position="450"/>
    </location>
</feature>
<evidence type="ECO:0000313" key="3">
    <source>
        <dbReference type="Proteomes" id="UP000193144"/>
    </source>
</evidence>
<feature type="region of interest" description="Disordered" evidence="1">
    <location>
        <begin position="702"/>
        <end position="726"/>
    </location>
</feature>
<organism evidence="2 3">
    <name type="scientific">Clohesyomyces aquaticus</name>
    <dbReference type="NCBI Taxonomy" id="1231657"/>
    <lineage>
        <taxon>Eukaryota</taxon>
        <taxon>Fungi</taxon>
        <taxon>Dikarya</taxon>
        <taxon>Ascomycota</taxon>
        <taxon>Pezizomycotina</taxon>
        <taxon>Dothideomycetes</taxon>
        <taxon>Pleosporomycetidae</taxon>
        <taxon>Pleosporales</taxon>
        <taxon>Lindgomycetaceae</taxon>
        <taxon>Clohesyomyces</taxon>
    </lineage>
</organism>
<dbReference type="EMBL" id="MCFA01000333">
    <property type="protein sequence ID" value="ORX93634.1"/>
    <property type="molecule type" value="Genomic_DNA"/>
</dbReference>
<accession>A0A1Y1Y7S6</accession>
<dbReference type="Proteomes" id="UP000193144">
    <property type="component" value="Unassembled WGS sequence"/>
</dbReference>
<evidence type="ECO:0000256" key="1">
    <source>
        <dbReference type="SAM" id="MobiDB-lite"/>
    </source>
</evidence>
<feature type="region of interest" description="Disordered" evidence="1">
    <location>
        <begin position="428"/>
        <end position="476"/>
    </location>
</feature>
<proteinExistence type="predicted"/>
<dbReference type="OrthoDB" id="3800332at2759"/>
<dbReference type="AlphaFoldDB" id="A0A1Y1Y7S6"/>
<reference evidence="2 3" key="1">
    <citation type="submission" date="2016-07" db="EMBL/GenBank/DDBJ databases">
        <title>Pervasive Adenine N6-methylation of Active Genes in Fungi.</title>
        <authorList>
            <consortium name="DOE Joint Genome Institute"/>
            <person name="Mondo S.J."/>
            <person name="Dannebaum R.O."/>
            <person name="Kuo R.C."/>
            <person name="Labutti K."/>
            <person name="Haridas S."/>
            <person name="Kuo A."/>
            <person name="Salamov A."/>
            <person name="Ahrendt S.R."/>
            <person name="Lipzen A."/>
            <person name="Sullivan W."/>
            <person name="Andreopoulos W.B."/>
            <person name="Clum A."/>
            <person name="Lindquist E."/>
            <person name="Daum C."/>
            <person name="Ramamoorthy G.K."/>
            <person name="Gryganskyi A."/>
            <person name="Culley D."/>
            <person name="Magnuson J.K."/>
            <person name="James T.Y."/>
            <person name="O'Malley M.A."/>
            <person name="Stajich J.E."/>
            <person name="Spatafora J.W."/>
            <person name="Visel A."/>
            <person name="Grigoriev I.V."/>
        </authorList>
    </citation>
    <scope>NUCLEOTIDE SEQUENCE [LARGE SCALE GENOMIC DNA]</scope>
    <source>
        <strain evidence="2 3">CBS 115471</strain>
    </source>
</reference>
<name>A0A1Y1Y7S6_9PLEO</name>
<keyword evidence="3" id="KW-1185">Reference proteome</keyword>
<feature type="compositionally biased region" description="Acidic residues" evidence="1">
    <location>
        <begin position="48"/>
        <end position="58"/>
    </location>
</feature>
<gene>
    <name evidence="2" type="ORF">BCR34DRAFT_594622</name>
</gene>
<comment type="caution">
    <text evidence="2">The sequence shown here is derived from an EMBL/GenBank/DDBJ whole genome shotgun (WGS) entry which is preliminary data.</text>
</comment>
<protein>
    <submittedName>
        <fullName evidence="2">Uncharacterized protein</fullName>
    </submittedName>
</protein>
<feature type="region of interest" description="Disordered" evidence="1">
    <location>
        <begin position="1"/>
        <end position="78"/>
    </location>
</feature>